<comment type="catalytic activity">
    <reaction evidence="9">
        <text>L-tyrosyl-[protein] + ATP = O-phospho-L-tyrosyl-[protein] + ADP + H(+)</text>
        <dbReference type="Rhea" id="RHEA:10596"/>
        <dbReference type="Rhea" id="RHEA-COMP:10136"/>
        <dbReference type="Rhea" id="RHEA-COMP:20101"/>
        <dbReference type="ChEBI" id="CHEBI:15378"/>
        <dbReference type="ChEBI" id="CHEBI:30616"/>
        <dbReference type="ChEBI" id="CHEBI:46858"/>
        <dbReference type="ChEBI" id="CHEBI:61978"/>
        <dbReference type="ChEBI" id="CHEBI:456216"/>
        <dbReference type="EC" id="2.7.12.2"/>
    </reaction>
</comment>
<evidence type="ECO:0000256" key="10">
    <source>
        <dbReference type="PROSITE-ProRule" id="PRU10141"/>
    </source>
</evidence>
<dbReference type="SUPFAM" id="SSF56112">
    <property type="entry name" value="Protein kinase-like (PK-like)"/>
    <property type="match status" value="1"/>
</dbReference>
<dbReference type="Gene3D" id="1.10.510.10">
    <property type="entry name" value="Transferase(Phosphotransferase) domain 1"/>
    <property type="match status" value="1"/>
</dbReference>
<accession>A0ABR2JR70</accession>
<dbReference type="EC" id="2.7.12.2" evidence="6"/>
<dbReference type="PROSITE" id="PS50011">
    <property type="entry name" value="PROTEIN_KINASE_DOM"/>
    <property type="match status" value="1"/>
</dbReference>
<dbReference type="InterPro" id="IPR000719">
    <property type="entry name" value="Prot_kinase_dom"/>
</dbReference>
<comment type="similarity">
    <text evidence="5">Belongs to the protein kinase superfamily. STE Ser/Thr protein kinase family. MAP kinase kinase subfamily.</text>
</comment>
<dbReference type="EMBL" id="JAPFFF010000010">
    <property type="protein sequence ID" value="KAK8880727.1"/>
    <property type="molecule type" value="Genomic_DNA"/>
</dbReference>
<comment type="catalytic activity">
    <reaction evidence="7">
        <text>L-seryl-[protein] + ATP = O-phospho-L-seryl-[protein] + ADP + H(+)</text>
        <dbReference type="Rhea" id="RHEA:17989"/>
        <dbReference type="Rhea" id="RHEA-COMP:9863"/>
        <dbReference type="Rhea" id="RHEA-COMP:11604"/>
        <dbReference type="ChEBI" id="CHEBI:15378"/>
        <dbReference type="ChEBI" id="CHEBI:29999"/>
        <dbReference type="ChEBI" id="CHEBI:30616"/>
        <dbReference type="ChEBI" id="CHEBI:83421"/>
        <dbReference type="ChEBI" id="CHEBI:456216"/>
        <dbReference type="EC" id="2.7.12.2"/>
    </reaction>
</comment>
<evidence type="ECO:0000256" key="5">
    <source>
        <dbReference type="ARBA" id="ARBA00038035"/>
    </source>
</evidence>
<keyword evidence="13" id="KW-1185">Reference proteome</keyword>
<feature type="domain" description="Protein kinase" evidence="11">
    <location>
        <begin position="548"/>
        <end position="802"/>
    </location>
</feature>
<evidence type="ECO:0000256" key="8">
    <source>
        <dbReference type="ARBA" id="ARBA00049299"/>
    </source>
</evidence>
<dbReference type="Proteomes" id="UP001470230">
    <property type="component" value="Unassembled WGS sequence"/>
</dbReference>
<dbReference type="SMART" id="SM00220">
    <property type="entry name" value="S_TKc"/>
    <property type="match status" value="1"/>
</dbReference>
<organism evidence="12 13">
    <name type="scientific">Tritrichomonas musculus</name>
    <dbReference type="NCBI Taxonomy" id="1915356"/>
    <lineage>
        <taxon>Eukaryota</taxon>
        <taxon>Metamonada</taxon>
        <taxon>Parabasalia</taxon>
        <taxon>Tritrichomonadida</taxon>
        <taxon>Tritrichomonadidae</taxon>
        <taxon>Tritrichomonas</taxon>
    </lineage>
</organism>
<dbReference type="PANTHER" id="PTHR48013">
    <property type="entry name" value="DUAL SPECIFICITY MITOGEN-ACTIVATED PROTEIN KINASE KINASE 5-RELATED"/>
    <property type="match status" value="1"/>
</dbReference>
<protein>
    <recommendedName>
        <fullName evidence="6">mitogen-activated protein kinase kinase</fullName>
        <ecNumber evidence="6">2.7.12.2</ecNumber>
    </recommendedName>
</protein>
<dbReference type="PROSITE" id="PS00108">
    <property type="entry name" value="PROTEIN_KINASE_ST"/>
    <property type="match status" value="1"/>
</dbReference>
<sequence length="828" mass="95258">MSTRQEKEKSPNNFGDPKIVFDVMFPIISDLLGPNEISKQDIILKSNQFSRDFLKYIDPLASYINGISDANTKAYYFQYIEAILYAYSLNTKGLLLFMENQTDAYQLLFGISSSYIILAFSLLNNETYSNTYNQLKATLVKSLTHFLQNSKTLNELQSSVIGFLNSIQKSNQNIFTLLLVKLSDILSESTSVFSSCNDYNNDEYIGKCLRQCDKLQTLLKSISLLMMDKKSPENVKKIGEIVSYYCLVFEYSADLYRLTTQIQTTKILKEFCPIVKSYVELLSEISSYQDESKQKDFSEIKSKMTEIIQNIEAAINNHFPFPVYDCQYCKKMASLYKSLIPFIEKSSKCTKEWKQKMEDKGKFMYILQDLMDSVYLANNITTLDLYIYFSDSFVVPNLIGILYNAELDKELSNIDIITKIIGTEPSNTSFHTLSFLKTLNEMTLFIEKVDPLSDIANALKEQFSMIYLTACHISIGDNEELPKITAYFEQIKRILVKIQPIFESFTDKLKSETENFLEERIKQKEKEMKDEEPNEPFKILDSDMMKDYEIIGEIGSGGGGRVLKVINKNNKKIYALKVMNVAKSSEDNIQSLRHFMHEYEIMGMLNHPNILKAYGIFLSNEKIPPSILLEFCPLNLNDAISKNIFTKIDLVCTIYQIALAMKYIHFQKIIHRDLKPSNILIARDGTVKICDFGIAKLMTAEQQLTTCGIGTQKFMAPEIINEEDYDEKVDVYSFGVLVFVILNDGKLPIIKIGDICRGKKAEMPETFTEFAKQLINSCWNYDPKDRPDFNHILDDMKVHKYALVDMKDHELQIVEAFVENHILLVPQF</sequence>
<reference evidence="12 13" key="1">
    <citation type="submission" date="2024-04" db="EMBL/GenBank/DDBJ databases">
        <title>Tritrichomonas musculus Genome.</title>
        <authorList>
            <person name="Alves-Ferreira E."/>
            <person name="Grigg M."/>
            <person name="Lorenzi H."/>
            <person name="Galac M."/>
        </authorList>
    </citation>
    <scope>NUCLEOTIDE SEQUENCE [LARGE SCALE GENOMIC DNA]</scope>
    <source>
        <strain evidence="12 13">EAF2021</strain>
    </source>
</reference>
<dbReference type="PROSITE" id="PS00107">
    <property type="entry name" value="PROTEIN_KINASE_ATP"/>
    <property type="match status" value="1"/>
</dbReference>
<evidence type="ECO:0000256" key="1">
    <source>
        <dbReference type="ARBA" id="ARBA00022679"/>
    </source>
</evidence>
<dbReference type="InterPro" id="IPR017441">
    <property type="entry name" value="Protein_kinase_ATP_BS"/>
</dbReference>
<evidence type="ECO:0000256" key="2">
    <source>
        <dbReference type="ARBA" id="ARBA00022741"/>
    </source>
</evidence>
<evidence type="ECO:0000256" key="9">
    <source>
        <dbReference type="ARBA" id="ARBA00051693"/>
    </source>
</evidence>
<feature type="binding site" evidence="10">
    <location>
        <position position="577"/>
    </location>
    <ligand>
        <name>ATP</name>
        <dbReference type="ChEBI" id="CHEBI:30616"/>
    </ligand>
</feature>
<name>A0ABR2JR70_9EUKA</name>
<comment type="caution">
    <text evidence="12">The sequence shown here is derived from an EMBL/GenBank/DDBJ whole genome shotgun (WGS) entry which is preliminary data.</text>
</comment>
<evidence type="ECO:0000259" key="11">
    <source>
        <dbReference type="PROSITE" id="PS50011"/>
    </source>
</evidence>
<evidence type="ECO:0000256" key="7">
    <source>
        <dbReference type="ARBA" id="ARBA00049014"/>
    </source>
</evidence>
<evidence type="ECO:0000256" key="3">
    <source>
        <dbReference type="ARBA" id="ARBA00022777"/>
    </source>
</evidence>
<keyword evidence="1" id="KW-0808">Transferase</keyword>
<keyword evidence="3" id="KW-0418">Kinase</keyword>
<evidence type="ECO:0000256" key="6">
    <source>
        <dbReference type="ARBA" id="ARBA00038999"/>
    </source>
</evidence>
<dbReference type="InterPro" id="IPR011009">
    <property type="entry name" value="Kinase-like_dom_sf"/>
</dbReference>
<keyword evidence="2 10" id="KW-0547">Nucleotide-binding</keyword>
<proteinExistence type="inferred from homology"/>
<gene>
    <name evidence="12" type="ORF">M9Y10_003414</name>
</gene>
<keyword evidence="4 10" id="KW-0067">ATP-binding</keyword>
<dbReference type="InterPro" id="IPR008271">
    <property type="entry name" value="Ser/Thr_kinase_AS"/>
</dbReference>
<comment type="catalytic activity">
    <reaction evidence="8">
        <text>L-threonyl-[protein] + ATP = O-phospho-L-threonyl-[protein] + ADP + H(+)</text>
        <dbReference type="Rhea" id="RHEA:46608"/>
        <dbReference type="Rhea" id="RHEA-COMP:11060"/>
        <dbReference type="Rhea" id="RHEA-COMP:11605"/>
        <dbReference type="ChEBI" id="CHEBI:15378"/>
        <dbReference type="ChEBI" id="CHEBI:30013"/>
        <dbReference type="ChEBI" id="CHEBI:30616"/>
        <dbReference type="ChEBI" id="CHEBI:61977"/>
        <dbReference type="ChEBI" id="CHEBI:456216"/>
        <dbReference type="EC" id="2.7.12.2"/>
    </reaction>
</comment>
<dbReference type="Pfam" id="PF00069">
    <property type="entry name" value="Pkinase"/>
    <property type="match status" value="1"/>
</dbReference>
<evidence type="ECO:0000313" key="13">
    <source>
        <dbReference type="Proteomes" id="UP001470230"/>
    </source>
</evidence>
<evidence type="ECO:0000256" key="4">
    <source>
        <dbReference type="ARBA" id="ARBA00022840"/>
    </source>
</evidence>
<evidence type="ECO:0000313" key="12">
    <source>
        <dbReference type="EMBL" id="KAK8880727.1"/>
    </source>
</evidence>
<dbReference type="PANTHER" id="PTHR48013:SF9">
    <property type="entry name" value="DUAL SPECIFICITY MITOGEN-ACTIVATED PROTEIN KINASE KINASE 5"/>
    <property type="match status" value="1"/>
</dbReference>